<evidence type="ECO:0008006" key="3">
    <source>
        <dbReference type="Google" id="ProtNLM"/>
    </source>
</evidence>
<accession>A0AA47I5M9</accession>
<protein>
    <recommendedName>
        <fullName evidence="3">DUF4276 family protein</fullName>
    </recommendedName>
</protein>
<dbReference type="AlphaFoldDB" id="A0AA47I5M9"/>
<evidence type="ECO:0000313" key="2">
    <source>
        <dbReference type="Proteomes" id="UP001164733"/>
    </source>
</evidence>
<sequence length="249" mass="28652">MKSKKIVLFIVEGVTDRNSFALILSKIIEKDKIVRFKVIHGDVTAQNGVNASNIYTKITDYIKEFISSDIYKKSDISNVIHLVDTDGAFINDEQVLQKDINSIKPSDSIEYNTQNIYAKNTDNIKKRNKQKSQILSKLATTNMVYANLSYRVYFFSSNLEHVIHNIQGVNADDKRRFAEKFEDKFITSPISFIEFMNNPEFAINAEYKDTWEFIKKDTNSLKRFTNFNLYLNDISEGKSPISISGNNLP</sequence>
<gene>
    <name evidence="1" type="ORF">LL038_13260</name>
</gene>
<dbReference type="Proteomes" id="UP001164733">
    <property type="component" value="Chromosome"/>
</dbReference>
<organism evidence="1 2">
    <name type="scientific">Clostridium estertheticum</name>
    <dbReference type="NCBI Taxonomy" id="238834"/>
    <lineage>
        <taxon>Bacteria</taxon>
        <taxon>Bacillati</taxon>
        <taxon>Bacillota</taxon>
        <taxon>Clostridia</taxon>
        <taxon>Eubacteriales</taxon>
        <taxon>Clostridiaceae</taxon>
        <taxon>Clostridium</taxon>
    </lineage>
</organism>
<evidence type="ECO:0000313" key="1">
    <source>
        <dbReference type="EMBL" id="WAG58629.1"/>
    </source>
</evidence>
<proteinExistence type="predicted"/>
<dbReference type="RefSeq" id="WP_216124211.1">
    <property type="nucleotide sequence ID" value="NZ_CP086239.1"/>
</dbReference>
<reference evidence="1" key="1">
    <citation type="submission" date="2021-11" db="EMBL/GenBank/DDBJ databases">
        <title>Clostridia strains as spoilage organisms.</title>
        <authorList>
            <person name="Wambui J."/>
            <person name="Stevens M.J.A."/>
            <person name="Stephan R."/>
        </authorList>
    </citation>
    <scope>NUCLEOTIDE SEQUENCE</scope>
    <source>
        <strain evidence="1">CF009</strain>
    </source>
</reference>
<dbReference type="EMBL" id="CP086239">
    <property type="protein sequence ID" value="WAG58629.1"/>
    <property type="molecule type" value="Genomic_DNA"/>
</dbReference>
<name>A0AA47I5M9_9CLOT</name>